<keyword evidence="1" id="KW-0732">Signal</keyword>
<accession>A0A8K0SDA1</accession>
<dbReference type="AlphaFoldDB" id="A0A8K0SDA1"/>
<name>A0A8K0SDA1_9HYPO</name>
<dbReference type="EMBL" id="JAGPNK010000022">
    <property type="protein sequence ID" value="KAH7304585.1"/>
    <property type="molecule type" value="Genomic_DNA"/>
</dbReference>
<evidence type="ECO:0000313" key="4">
    <source>
        <dbReference type="Proteomes" id="UP000813444"/>
    </source>
</evidence>
<dbReference type="EMBL" id="JAGPNK010000035">
    <property type="protein sequence ID" value="KAH7303348.1"/>
    <property type="molecule type" value="Genomic_DNA"/>
</dbReference>
<proteinExistence type="predicted"/>
<feature type="chain" id="PRO_5040649426" evidence="1">
    <location>
        <begin position="18"/>
        <end position="71"/>
    </location>
</feature>
<evidence type="ECO:0000313" key="2">
    <source>
        <dbReference type="EMBL" id="KAH7303348.1"/>
    </source>
</evidence>
<sequence length="71" mass="7447">MLAKSVLVLAFAALSLAAPQGGSSDAQLKRVEELRKKGLVCNKQPQGHFYCSDGFGGDCYVDIRGGGSCLI</sequence>
<protein>
    <submittedName>
        <fullName evidence="2">Uncharacterized protein</fullName>
    </submittedName>
</protein>
<feature type="signal peptide" evidence="1">
    <location>
        <begin position="1"/>
        <end position="17"/>
    </location>
</feature>
<gene>
    <name evidence="2" type="ORF">B0I35DRAFT_485250</name>
    <name evidence="3" type="ORF">B0I35DRAFT_516773</name>
</gene>
<dbReference type="Proteomes" id="UP000813444">
    <property type="component" value="Unassembled WGS sequence"/>
</dbReference>
<reference evidence="2" key="1">
    <citation type="journal article" date="2021" name="Nat. Commun.">
        <title>Genetic determinants of endophytism in the Arabidopsis root mycobiome.</title>
        <authorList>
            <person name="Mesny F."/>
            <person name="Miyauchi S."/>
            <person name="Thiergart T."/>
            <person name="Pickel B."/>
            <person name="Atanasova L."/>
            <person name="Karlsson M."/>
            <person name="Huettel B."/>
            <person name="Barry K.W."/>
            <person name="Haridas S."/>
            <person name="Chen C."/>
            <person name="Bauer D."/>
            <person name="Andreopoulos W."/>
            <person name="Pangilinan J."/>
            <person name="LaButti K."/>
            <person name="Riley R."/>
            <person name="Lipzen A."/>
            <person name="Clum A."/>
            <person name="Drula E."/>
            <person name="Henrissat B."/>
            <person name="Kohler A."/>
            <person name="Grigoriev I.V."/>
            <person name="Martin F.M."/>
            <person name="Hacquard S."/>
        </authorList>
    </citation>
    <scope>NUCLEOTIDE SEQUENCE</scope>
    <source>
        <strain evidence="2">MPI-CAGE-CH-0235</strain>
    </source>
</reference>
<keyword evidence="4" id="KW-1185">Reference proteome</keyword>
<comment type="caution">
    <text evidence="2">The sequence shown here is derived from an EMBL/GenBank/DDBJ whole genome shotgun (WGS) entry which is preliminary data.</text>
</comment>
<evidence type="ECO:0000256" key="1">
    <source>
        <dbReference type="SAM" id="SignalP"/>
    </source>
</evidence>
<organism evidence="2 4">
    <name type="scientific">Stachybotrys elegans</name>
    <dbReference type="NCBI Taxonomy" id="80388"/>
    <lineage>
        <taxon>Eukaryota</taxon>
        <taxon>Fungi</taxon>
        <taxon>Dikarya</taxon>
        <taxon>Ascomycota</taxon>
        <taxon>Pezizomycotina</taxon>
        <taxon>Sordariomycetes</taxon>
        <taxon>Hypocreomycetidae</taxon>
        <taxon>Hypocreales</taxon>
        <taxon>Stachybotryaceae</taxon>
        <taxon>Stachybotrys</taxon>
    </lineage>
</organism>
<evidence type="ECO:0000313" key="3">
    <source>
        <dbReference type="EMBL" id="KAH7304585.1"/>
    </source>
</evidence>
<dbReference type="OrthoDB" id="5082365at2759"/>